<evidence type="ECO:0000256" key="10">
    <source>
        <dbReference type="ARBA" id="ARBA00022726"/>
    </source>
</evidence>
<evidence type="ECO:0000313" key="18">
    <source>
        <dbReference type="Proteomes" id="UP000184076"/>
    </source>
</evidence>
<evidence type="ECO:0000256" key="15">
    <source>
        <dbReference type="RuleBase" id="RU364099"/>
    </source>
</evidence>
<dbReference type="InterPro" id="IPR000836">
    <property type="entry name" value="PRTase_dom"/>
</dbReference>
<evidence type="ECO:0000256" key="2">
    <source>
        <dbReference type="ARBA" id="ARBA00004496"/>
    </source>
</evidence>
<comment type="catalytic activity">
    <reaction evidence="14">
        <text>IMP + diphosphate = hypoxanthine + 5-phospho-alpha-D-ribose 1-diphosphate</text>
        <dbReference type="Rhea" id="RHEA:17973"/>
        <dbReference type="ChEBI" id="CHEBI:17368"/>
        <dbReference type="ChEBI" id="CHEBI:33019"/>
        <dbReference type="ChEBI" id="CHEBI:58017"/>
        <dbReference type="ChEBI" id="CHEBI:58053"/>
        <dbReference type="EC" id="2.4.2.8"/>
    </reaction>
    <physiologicalReaction direction="right-to-left" evidence="14">
        <dbReference type="Rhea" id="RHEA:17975"/>
    </physiologicalReaction>
</comment>
<comment type="pathway">
    <text evidence="3 15">Purine metabolism; IMP biosynthesis via salvage pathway; IMP from hypoxanthine: step 1/1.</text>
</comment>
<dbReference type="Proteomes" id="UP000184076">
    <property type="component" value="Unassembled WGS sequence"/>
</dbReference>
<dbReference type="InterPro" id="IPR050408">
    <property type="entry name" value="HGPRT"/>
</dbReference>
<dbReference type="RefSeq" id="WP_073039501.1">
    <property type="nucleotide sequence ID" value="NZ_FQVB01000021.1"/>
</dbReference>
<accession>A0A1M5CQJ1</accession>
<dbReference type="UniPathway" id="UPA00591">
    <property type="reaction ID" value="UER00648"/>
</dbReference>
<feature type="domain" description="Phosphoribosyltransferase" evidence="16">
    <location>
        <begin position="11"/>
        <end position="159"/>
    </location>
</feature>
<evidence type="ECO:0000313" key="17">
    <source>
        <dbReference type="EMBL" id="SHF56994.1"/>
    </source>
</evidence>
<dbReference type="InterPro" id="IPR005904">
    <property type="entry name" value="Hxn_phspho_trans"/>
</dbReference>
<dbReference type="STRING" id="1121391.SAMN02745206_02247"/>
<evidence type="ECO:0000256" key="3">
    <source>
        <dbReference type="ARBA" id="ARBA00004669"/>
    </source>
</evidence>
<keyword evidence="10 15" id="KW-0660">Purine salvage</keyword>
<dbReference type="GO" id="GO:0046100">
    <property type="term" value="P:hypoxanthine metabolic process"/>
    <property type="evidence" value="ECO:0007669"/>
    <property type="project" value="TreeGrafter"/>
</dbReference>
<gene>
    <name evidence="17" type="ORF">SAMN02745206_02247</name>
</gene>
<dbReference type="PANTHER" id="PTHR43340:SF1">
    <property type="entry name" value="HYPOXANTHINE PHOSPHORIBOSYLTRANSFERASE"/>
    <property type="match status" value="1"/>
</dbReference>
<evidence type="ECO:0000256" key="7">
    <source>
        <dbReference type="ARBA" id="ARBA00022676"/>
    </source>
</evidence>
<dbReference type="FunFam" id="3.40.50.2020:FF:000006">
    <property type="entry name" value="Hypoxanthine phosphoribosyltransferase"/>
    <property type="match status" value="1"/>
</dbReference>
<sequence length="181" mass="20583">MKPHRLVPKISYDEIQQKVRELAQQISDEYQGREVVLVGVLKGAFIFMADLVRHLSIPAEVDFIRVASYGNATQSSGRVVLKKDVECCIEGKDVIVVEDIVDSGITLSWLLRHLQERKPRSLKVCTLIDKYERREVEVPVHYAGIRIPGGFVVGYGLDFAERYRELQGIYEVEFVEEASTS</sequence>
<dbReference type="GO" id="GO:0052657">
    <property type="term" value="F:guanine phosphoribosyltransferase activity"/>
    <property type="evidence" value="ECO:0007669"/>
    <property type="project" value="UniProtKB-ARBA"/>
</dbReference>
<comment type="catalytic activity">
    <reaction evidence="13">
        <text>GMP + diphosphate = guanine + 5-phospho-alpha-D-ribose 1-diphosphate</text>
        <dbReference type="Rhea" id="RHEA:25424"/>
        <dbReference type="ChEBI" id="CHEBI:16235"/>
        <dbReference type="ChEBI" id="CHEBI:33019"/>
        <dbReference type="ChEBI" id="CHEBI:58017"/>
        <dbReference type="ChEBI" id="CHEBI:58115"/>
        <dbReference type="EC" id="2.4.2.8"/>
    </reaction>
    <physiologicalReaction direction="right-to-left" evidence="13">
        <dbReference type="Rhea" id="RHEA:25426"/>
    </physiologicalReaction>
</comment>
<keyword evidence="6 15" id="KW-0963">Cytoplasm</keyword>
<evidence type="ECO:0000256" key="9">
    <source>
        <dbReference type="ARBA" id="ARBA00022723"/>
    </source>
</evidence>
<dbReference type="OrthoDB" id="9802824at2"/>
<dbReference type="CDD" id="cd06223">
    <property type="entry name" value="PRTases_typeI"/>
    <property type="match status" value="1"/>
</dbReference>
<evidence type="ECO:0000256" key="12">
    <source>
        <dbReference type="ARBA" id="ARBA00022842"/>
    </source>
</evidence>
<keyword evidence="8 15" id="KW-0808">Transferase</keyword>
<evidence type="ECO:0000256" key="13">
    <source>
        <dbReference type="ARBA" id="ARBA00048811"/>
    </source>
</evidence>
<keyword evidence="18" id="KW-1185">Reference proteome</keyword>
<dbReference type="EC" id="2.4.2.8" evidence="5 15"/>
<keyword evidence="9 15" id="KW-0479">Metal-binding</keyword>
<dbReference type="Pfam" id="PF00156">
    <property type="entry name" value="Pribosyltran"/>
    <property type="match status" value="1"/>
</dbReference>
<dbReference type="PANTHER" id="PTHR43340">
    <property type="entry name" value="HYPOXANTHINE-GUANINE PHOSPHORIBOSYLTRANSFERASE"/>
    <property type="match status" value="1"/>
</dbReference>
<comment type="cofactor">
    <cofactor evidence="1 15">
        <name>Mg(2+)</name>
        <dbReference type="ChEBI" id="CHEBI:18420"/>
    </cofactor>
</comment>
<reference evidence="18" key="1">
    <citation type="submission" date="2016-11" db="EMBL/GenBank/DDBJ databases">
        <authorList>
            <person name="Varghese N."/>
            <person name="Submissions S."/>
        </authorList>
    </citation>
    <scope>NUCLEOTIDE SEQUENCE [LARGE SCALE GENOMIC DNA]</scope>
    <source>
        <strain evidence="18">DSM 9756</strain>
    </source>
</reference>
<dbReference type="GO" id="GO:0005829">
    <property type="term" value="C:cytosol"/>
    <property type="evidence" value="ECO:0007669"/>
    <property type="project" value="TreeGrafter"/>
</dbReference>
<evidence type="ECO:0000256" key="6">
    <source>
        <dbReference type="ARBA" id="ARBA00022490"/>
    </source>
</evidence>
<name>A0A1M5CQJ1_9BACT</name>
<evidence type="ECO:0000256" key="8">
    <source>
        <dbReference type="ARBA" id="ARBA00022679"/>
    </source>
</evidence>
<proteinExistence type="inferred from homology"/>
<evidence type="ECO:0000256" key="14">
    <source>
        <dbReference type="ARBA" id="ARBA00049402"/>
    </source>
</evidence>
<dbReference type="GO" id="GO:0000287">
    <property type="term" value="F:magnesium ion binding"/>
    <property type="evidence" value="ECO:0007669"/>
    <property type="project" value="TreeGrafter"/>
</dbReference>
<organism evidence="17 18">
    <name type="scientific">Desulfacinum infernum DSM 9756</name>
    <dbReference type="NCBI Taxonomy" id="1121391"/>
    <lineage>
        <taxon>Bacteria</taxon>
        <taxon>Pseudomonadati</taxon>
        <taxon>Thermodesulfobacteriota</taxon>
        <taxon>Syntrophobacteria</taxon>
        <taxon>Syntrophobacterales</taxon>
        <taxon>Syntrophobacteraceae</taxon>
        <taxon>Desulfacinum</taxon>
    </lineage>
</organism>
<dbReference type="GO" id="GO:0032264">
    <property type="term" value="P:IMP salvage"/>
    <property type="evidence" value="ECO:0007669"/>
    <property type="project" value="UniProtKB-UniPathway"/>
</dbReference>
<evidence type="ECO:0000256" key="4">
    <source>
        <dbReference type="ARBA" id="ARBA00008391"/>
    </source>
</evidence>
<keyword evidence="11 15" id="KW-0547">Nucleotide-binding</keyword>
<dbReference type="GO" id="GO:0006166">
    <property type="term" value="P:purine ribonucleoside salvage"/>
    <property type="evidence" value="ECO:0007669"/>
    <property type="project" value="UniProtKB-KW"/>
</dbReference>
<protein>
    <recommendedName>
        <fullName evidence="5 15">Hypoxanthine phosphoribosyltransferase</fullName>
        <ecNumber evidence="5 15">2.4.2.8</ecNumber>
    </recommendedName>
</protein>
<dbReference type="EMBL" id="FQVB01000021">
    <property type="protein sequence ID" value="SHF56994.1"/>
    <property type="molecule type" value="Genomic_DNA"/>
</dbReference>
<dbReference type="InterPro" id="IPR029057">
    <property type="entry name" value="PRTase-like"/>
</dbReference>
<dbReference type="GO" id="GO:0032263">
    <property type="term" value="P:GMP salvage"/>
    <property type="evidence" value="ECO:0007669"/>
    <property type="project" value="TreeGrafter"/>
</dbReference>
<evidence type="ECO:0000256" key="5">
    <source>
        <dbReference type="ARBA" id="ARBA00011895"/>
    </source>
</evidence>
<evidence type="ECO:0000256" key="11">
    <source>
        <dbReference type="ARBA" id="ARBA00022741"/>
    </source>
</evidence>
<dbReference type="GO" id="GO:0006178">
    <property type="term" value="P:guanine salvage"/>
    <property type="evidence" value="ECO:0007669"/>
    <property type="project" value="TreeGrafter"/>
</dbReference>
<dbReference type="NCBIfam" id="TIGR01203">
    <property type="entry name" value="HGPRTase"/>
    <property type="match status" value="1"/>
</dbReference>
<evidence type="ECO:0000256" key="1">
    <source>
        <dbReference type="ARBA" id="ARBA00001946"/>
    </source>
</evidence>
<dbReference type="AlphaFoldDB" id="A0A1M5CQJ1"/>
<comment type="similarity">
    <text evidence="4 15">Belongs to the purine/pyrimidine phosphoribosyltransferase family.</text>
</comment>
<comment type="subcellular location">
    <subcellularLocation>
        <location evidence="2 15">Cytoplasm</location>
    </subcellularLocation>
</comment>
<dbReference type="Gene3D" id="3.40.50.2020">
    <property type="match status" value="1"/>
</dbReference>
<dbReference type="GO" id="GO:0004422">
    <property type="term" value="F:hypoxanthine phosphoribosyltransferase activity"/>
    <property type="evidence" value="ECO:0007669"/>
    <property type="project" value="InterPro"/>
</dbReference>
<dbReference type="GO" id="GO:0000166">
    <property type="term" value="F:nucleotide binding"/>
    <property type="evidence" value="ECO:0007669"/>
    <property type="project" value="UniProtKB-KW"/>
</dbReference>
<evidence type="ECO:0000259" key="16">
    <source>
        <dbReference type="Pfam" id="PF00156"/>
    </source>
</evidence>
<keyword evidence="12 15" id="KW-0460">Magnesium</keyword>
<keyword evidence="7 15" id="KW-0328">Glycosyltransferase</keyword>
<dbReference type="SUPFAM" id="SSF53271">
    <property type="entry name" value="PRTase-like"/>
    <property type="match status" value="1"/>
</dbReference>